<evidence type="ECO:0000313" key="1">
    <source>
        <dbReference type="EMBL" id="CBX93289.1"/>
    </source>
</evidence>
<protein>
    <submittedName>
        <fullName evidence="1">Uncharacterized protein</fullName>
    </submittedName>
</protein>
<dbReference type="AlphaFoldDB" id="E4ZNS0"/>
<dbReference type="EMBL" id="FP929105">
    <property type="protein sequence ID" value="CBX93289.1"/>
    <property type="molecule type" value="Genomic_DNA"/>
</dbReference>
<reference evidence="2" key="1">
    <citation type="journal article" date="2011" name="Nat. Commun.">
        <title>Effector diversification within compartments of the Leptosphaeria maculans genome affected by Repeat-Induced Point mutations.</title>
        <authorList>
            <person name="Rouxel T."/>
            <person name="Grandaubert J."/>
            <person name="Hane J.K."/>
            <person name="Hoede C."/>
            <person name="van de Wouw A.P."/>
            <person name="Couloux A."/>
            <person name="Dominguez V."/>
            <person name="Anthouard V."/>
            <person name="Bally P."/>
            <person name="Bourras S."/>
            <person name="Cozijnsen A.J."/>
            <person name="Ciuffetti L.M."/>
            <person name="Degrave A."/>
            <person name="Dilmaghani A."/>
            <person name="Duret L."/>
            <person name="Fudal I."/>
            <person name="Goodwin S.B."/>
            <person name="Gout L."/>
            <person name="Glaser N."/>
            <person name="Linglin J."/>
            <person name="Kema G.H.J."/>
            <person name="Lapalu N."/>
            <person name="Lawrence C.B."/>
            <person name="May K."/>
            <person name="Meyer M."/>
            <person name="Ollivier B."/>
            <person name="Poulain J."/>
            <person name="Schoch C.L."/>
            <person name="Simon A."/>
            <person name="Spatafora J.W."/>
            <person name="Stachowiak A."/>
            <person name="Turgeon B.G."/>
            <person name="Tyler B.M."/>
            <person name="Vincent D."/>
            <person name="Weissenbach J."/>
            <person name="Amselem J."/>
            <person name="Quesneville H."/>
            <person name="Oliver R.P."/>
            <person name="Wincker P."/>
            <person name="Balesdent M.-H."/>
            <person name="Howlett B.J."/>
        </authorList>
    </citation>
    <scope>NUCLEOTIDE SEQUENCE [LARGE SCALE GENOMIC DNA]</scope>
    <source>
        <strain evidence="2">JN3 / isolate v23.1.3 / race Av1-4-5-6-7-8</strain>
    </source>
</reference>
<dbReference type="STRING" id="985895.E4ZNS0"/>
<evidence type="ECO:0000313" key="2">
    <source>
        <dbReference type="Proteomes" id="UP000002668"/>
    </source>
</evidence>
<dbReference type="GeneID" id="13282751"/>
<sequence length="185" mass="21473">MSKSPYRIINRYNPTTFKINYTPEYKTFTQHHIATDRSHPLYIAQKRRQAERSKEGLWWHVTTGVDLSKSSCVRTWARRRLRNAVREELQQRGYNHAGTLVDTAALKDRPELINVLRQGRSLDLKGSLRLHVLAPLIPAKYTVLCAETGEMIEKMLQVLTAESYQQPSLRNTGARPRKQQFLIKS</sequence>
<accession>E4ZNS0</accession>
<dbReference type="Proteomes" id="UP000002668">
    <property type="component" value="Genome"/>
</dbReference>
<dbReference type="OrthoDB" id="5238363at2759"/>
<dbReference type="VEuPathDB" id="FungiDB:LEMA_P041900.1"/>
<keyword evidence="2" id="KW-1185">Reference proteome</keyword>
<dbReference type="eggNOG" id="ENOG502T1M6">
    <property type="taxonomic scope" value="Eukaryota"/>
</dbReference>
<organism evidence="2">
    <name type="scientific">Leptosphaeria maculans (strain JN3 / isolate v23.1.3 / race Av1-4-5-6-7-8)</name>
    <name type="common">Blackleg fungus</name>
    <name type="synonym">Phoma lingam</name>
    <dbReference type="NCBI Taxonomy" id="985895"/>
    <lineage>
        <taxon>Eukaryota</taxon>
        <taxon>Fungi</taxon>
        <taxon>Dikarya</taxon>
        <taxon>Ascomycota</taxon>
        <taxon>Pezizomycotina</taxon>
        <taxon>Dothideomycetes</taxon>
        <taxon>Pleosporomycetidae</taxon>
        <taxon>Pleosporales</taxon>
        <taxon>Pleosporineae</taxon>
        <taxon>Leptosphaeriaceae</taxon>
        <taxon>Plenodomus</taxon>
        <taxon>Plenodomus lingam/Leptosphaeria maculans species complex</taxon>
    </lineage>
</organism>
<dbReference type="RefSeq" id="XP_003836654.1">
    <property type="nucleotide sequence ID" value="XM_003836606.1"/>
</dbReference>
<dbReference type="OMA" id="GLWWHAT"/>
<proteinExistence type="predicted"/>
<dbReference type="InParanoid" id="E4ZNS0"/>
<name>E4ZNS0_LEPMJ</name>
<dbReference type="HOGENOM" id="CLU_122033_0_0_1"/>
<gene>
    <name evidence="1" type="ORF">LEMA_P041900.1</name>
</gene>